<dbReference type="SUPFAM" id="SSF52768">
    <property type="entry name" value="Arginase/deacetylase"/>
    <property type="match status" value="1"/>
</dbReference>
<dbReference type="InterPro" id="IPR006035">
    <property type="entry name" value="Ureohydrolase"/>
</dbReference>
<evidence type="ECO:0000256" key="4">
    <source>
        <dbReference type="PROSITE-ProRule" id="PRU00742"/>
    </source>
</evidence>
<dbReference type="PANTHER" id="PTHR43782:SF3">
    <property type="entry name" value="ARGINASE"/>
    <property type="match status" value="1"/>
</dbReference>
<keyword evidence="2" id="KW-0378">Hydrolase</keyword>
<dbReference type="AlphaFoldDB" id="A0A238Y6D7"/>
<dbReference type="PROSITE" id="PS51409">
    <property type="entry name" value="ARGINASE_2"/>
    <property type="match status" value="1"/>
</dbReference>
<accession>A0A238Y6D7</accession>
<evidence type="ECO:0000256" key="2">
    <source>
        <dbReference type="ARBA" id="ARBA00022801"/>
    </source>
</evidence>
<evidence type="ECO:0000313" key="6">
    <source>
        <dbReference type="Proteomes" id="UP000198348"/>
    </source>
</evidence>
<keyword evidence="6" id="KW-1185">Reference proteome</keyword>
<dbReference type="GO" id="GO:0005737">
    <property type="term" value="C:cytoplasm"/>
    <property type="evidence" value="ECO:0007669"/>
    <property type="project" value="TreeGrafter"/>
</dbReference>
<keyword evidence="3" id="KW-0464">Manganese</keyword>
<dbReference type="InterPro" id="IPR023696">
    <property type="entry name" value="Ureohydrolase_dom_sf"/>
</dbReference>
<organism evidence="5 6">
    <name type="scientific">Haloechinothrix alba</name>
    <dbReference type="NCBI Taxonomy" id="664784"/>
    <lineage>
        <taxon>Bacteria</taxon>
        <taxon>Bacillati</taxon>
        <taxon>Actinomycetota</taxon>
        <taxon>Actinomycetes</taxon>
        <taxon>Pseudonocardiales</taxon>
        <taxon>Pseudonocardiaceae</taxon>
        <taxon>Haloechinothrix</taxon>
    </lineage>
</organism>
<evidence type="ECO:0000313" key="5">
    <source>
        <dbReference type="EMBL" id="SNR66836.1"/>
    </source>
</evidence>
<dbReference type="Pfam" id="PF00491">
    <property type="entry name" value="Arginase"/>
    <property type="match status" value="1"/>
</dbReference>
<gene>
    <name evidence="5" type="ORF">SAMN06265360_11410</name>
</gene>
<dbReference type="EMBL" id="FZNW01000014">
    <property type="protein sequence ID" value="SNR66836.1"/>
    <property type="molecule type" value="Genomic_DNA"/>
</dbReference>
<reference evidence="5 6" key="1">
    <citation type="submission" date="2017-06" db="EMBL/GenBank/DDBJ databases">
        <authorList>
            <person name="Kim H.J."/>
            <person name="Triplett B.A."/>
        </authorList>
    </citation>
    <scope>NUCLEOTIDE SEQUENCE [LARGE SCALE GENOMIC DNA]</scope>
    <source>
        <strain evidence="5 6">DSM 45207</strain>
    </source>
</reference>
<dbReference type="Proteomes" id="UP000198348">
    <property type="component" value="Unassembled WGS sequence"/>
</dbReference>
<dbReference type="PANTHER" id="PTHR43782">
    <property type="entry name" value="ARGINASE"/>
    <property type="match status" value="1"/>
</dbReference>
<evidence type="ECO:0000256" key="3">
    <source>
        <dbReference type="ARBA" id="ARBA00023211"/>
    </source>
</evidence>
<dbReference type="GO" id="GO:0004053">
    <property type="term" value="F:arginase activity"/>
    <property type="evidence" value="ECO:0007669"/>
    <property type="project" value="TreeGrafter"/>
</dbReference>
<keyword evidence="1" id="KW-0479">Metal-binding</keyword>
<evidence type="ECO:0000256" key="1">
    <source>
        <dbReference type="ARBA" id="ARBA00022723"/>
    </source>
</evidence>
<protein>
    <submittedName>
        <fullName evidence="5">Arginase</fullName>
    </submittedName>
</protein>
<dbReference type="OrthoDB" id="7331788at2"/>
<dbReference type="Gene3D" id="3.40.800.10">
    <property type="entry name" value="Ureohydrolase domain"/>
    <property type="match status" value="1"/>
</dbReference>
<sequence>MRPLLVPYHLDEHLPGLDVPVDASTTIEQALGDGTPWERMAQLYDAVAEDVAATARHGTIPMVLSSDCTTSLGTVAGLQRAGTTPSIVWFDAHGDLQTLETSHSGYLGGIPLRVLLGYRPELISDTLGLHPIEQHRTVLVDGRDLDPPEREFLETSPVQQRSVAELTSSTLPDGPIYLHVDLDVLRKEDVPDLILPTDGGPSASVVDAALAEVLASDRVVAVGLACTWHPQRGSAERVARLCPSLFG</sequence>
<dbReference type="GO" id="GO:0030145">
    <property type="term" value="F:manganese ion binding"/>
    <property type="evidence" value="ECO:0007669"/>
    <property type="project" value="TreeGrafter"/>
</dbReference>
<comment type="similarity">
    <text evidence="4">Belongs to the arginase family.</text>
</comment>
<proteinExistence type="inferred from homology"/>
<dbReference type="RefSeq" id="WP_089302113.1">
    <property type="nucleotide sequence ID" value="NZ_FZNW01000014.1"/>
</dbReference>
<dbReference type="PRINTS" id="PR00116">
    <property type="entry name" value="ARGINASE"/>
</dbReference>
<name>A0A238Y6D7_9PSEU</name>